<evidence type="ECO:0000313" key="2">
    <source>
        <dbReference type="EMBL" id="KAF4716603.1"/>
    </source>
</evidence>
<dbReference type="OMA" id="KILWEVT"/>
<dbReference type="InterPro" id="IPR005024">
    <property type="entry name" value="Snf7_fam"/>
</dbReference>
<dbReference type="AlphaFoldDB" id="A0A7J6R7P1"/>
<feature type="coiled-coil region" evidence="1">
    <location>
        <begin position="27"/>
        <end position="54"/>
    </location>
</feature>
<proteinExistence type="predicted"/>
<dbReference type="Pfam" id="PF03357">
    <property type="entry name" value="Snf7"/>
    <property type="match status" value="1"/>
</dbReference>
<name>A0A7J6R7P1_PEROL</name>
<dbReference type="GO" id="GO:0007034">
    <property type="term" value="P:vacuolar transport"/>
    <property type="evidence" value="ECO:0007669"/>
    <property type="project" value="InterPro"/>
</dbReference>
<dbReference type="Gene3D" id="6.10.140.1230">
    <property type="match status" value="1"/>
</dbReference>
<keyword evidence="1" id="KW-0175">Coiled coil</keyword>
<protein>
    <submittedName>
        <fullName evidence="2">Charged multivesicular body protein 3</fullName>
    </submittedName>
</protein>
<evidence type="ECO:0000256" key="1">
    <source>
        <dbReference type="SAM" id="Coils"/>
    </source>
</evidence>
<dbReference type="EMBL" id="JABANO010027582">
    <property type="protein sequence ID" value="KAF4716603.1"/>
    <property type="molecule type" value="Genomic_DNA"/>
</dbReference>
<evidence type="ECO:0000313" key="3">
    <source>
        <dbReference type="Proteomes" id="UP000553632"/>
    </source>
</evidence>
<keyword evidence="3" id="KW-1185">Reference proteome</keyword>
<organism evidence="2 3">
    <name type="scientific">Perkinsus olseni</name>
    <name type="common">Perkinsus atlanticus</name>
    <dbReference type="NCBI Taxonomy" id="32597"/>
    <lineage>
        <taxon>Eukaryota</taxon>
        <taxon>Sar</taxon>
        <taxon>Alveolata</taxon>
        <taxon>Perkinsozoa</taxon>
        <taxon>Perkinsea</taxon>
        <taxon>Perkinsida</taxon>
        <taxon>Perkinsidae</taxon>
        <taxon>Perkinsus</taxon>
    </lineage>
</organism>
<dbReference type="Proteomes" id="UP000553632">
    <property type="component" value="Unassembled WGS sequence"/>
</dbReference>
<reference evidence="2 3" key="1">
    <citation type="submission" date="2020-04" db="EMBL/GenBank/DDBJ databases">
        <title>Perkinsus olseni comparative genomics.</title>
        <authorList>
            <person name="Bogema D.R."/>
        </authorList>
    </citation>
    <scope>NUCLEOTIDE SEQUENCE [LARGE SCALE GENOMIC DNA]</scope>
    <source>
        <strain evidence="2 3">ATCC PRA-207</strain>
    </source>
</reference>
<accession>A0A7J6R7P1</accession>
<comment type="caution">
    <text evidence="2">The sequence shown here is derived from an EMBL/GenBank/DDBJ whole genome shotgun (WGS) entry which is preliminary data.</text>
</comment>
<dbReference type="PANTHER" id="PTHR10476">
    <property type="entry name" value="CHARGED MULTIVESICULAR BODY PROTEIN"/>
    <property type="match status" value="1"/>
</dbReference>
<sequence length="225" mass="25062">MKFNFFGTRTTKPQQQAMSKEQARAWQRSLRSEMRKIDRECGKMEREEKKVELEIKGLAKKKEVTSVRILAKEIVRTRKTRDRMLTAKAQMNSISMQLQQAAMTMKMGEAVAGSTQIMQAMSSLIKLPELTETMEGMAKEMENLGVIEGVMTDTLDAVDDVDIDEATDQEVNKVLEELAVDTIANVPSAAQGALPAGQKVPSGRVKLSAQQASEEAELERRLNAL</sequence>
<gene>
    <name evidence="2" type="primary">CHMP3_2</name>
    <name evidence="2" type="ORF">FOZ63_017913</name>
</gene>